<protein>
    <recommendedName>
        <fullName evidence="5">Protein TonB</fullName>
    </recommendedName>
</protein>
<name>A0A0B1QWL7_9GAMM</name>
<evidence type="ECO:0000259" key="6">
    <source>
        <dbReference type="PROSITE" id="PS52015"/>
    </source>
</evidence>
<comment type="caution">
    <text evidence="7">The sequence shown here is derived from an EMBL/GenBank/DDBJ whole genome shotgun (WGS) entry which is preliminary data.</text>
</comment>
<dbReference type="InterPro" id="IPR006260">
    <property type="entry name" value="TonB/TolA_C"/>
</dbReference>
<dbReference type="GO" id="GO:0055085">
    <property type="term" value="P:transmembrane transport"/>
    <property type="evidence" value="ECO:0007669"/>
    <property type="project" value="InterPro"/>
</dbReference>
<dbReference type="Gene3D" id="3.30.2420.10">
    <property type="entry name" value="TonB"/>
    <property type="match status" value="1"/>
</dbReference>
<dbReference type="GO" id="GO:0030288">
    <property type="term" value="C:outer membrane-bounded periplasmic space"/>
    <property type="evidence" value="ECO:0007669"/>
    <property type="project" value="InterPro"/>
</dbReference>
<dbReference type="Proteomes" id="UP000030853">
    <property type="component" value="Unassembled WGS sequence"/>
</dbReference>
<comment type="function">
    <text evidence="5">Interacts with outer membrane receptor proteins that carry out high-affinity binding and energy dependent uptake into the periplasmic space of specific substrates. It could act to transduce energy from the cytoplasmic membrane to specific energy-requiring processes in the outer membrane, resulting in the release into the periplasm of ligands bound by these outer membrane proteins.</text>
</comment>
<keyword evidence="3" id="KW-1133">Transmembrane helix</keyword>
<dbReference type="AlphaFoldDB" id="A0A0B1QWL7"/>
<comment type="similarity">
    <text evidence="5">Belongs to the TonB family.</text>
</comment>
<dbReference type="PRINTS" id="PR01374">
    <property type="entry name" value="TONBPROTEIN"/>
</dbReference>
<gene>
    <name evidence="7" type="ORF">QU24_26030</name>
</gene>
<dbReference type="PROSITE" id="PS51257">
    <property type="entry name" value="PROKAR_LIPOPROTEIN"/>
    <property type="match status" value="1"/>
</dbReference>
<accession>A0A0B1QWL7</accession>
<dbReference type="NCBIfam" id="TIGR01352">
    <property type="entry name" value="tonB_Cterm"/>
    <property type="match status" value="1"/>
</dbReference>
<dbReference type="EMBL" id="JTJJ01000157">
    <property type="protein sequence ID" value="KHJ65153.1"/>
    <property type="molecule type" value="Genomic_DNA"/>
</dbReference>
<keyword evidence="5" id="KW-0735">Signal-anchor</keyword>
<evidence type="ECO:0000256" key="2">
    <source>
        <dbReference type="ARBA" id="ARBA00022692"/>
    </source>
</evidence>
<dbReference type="RefSeq" id="WP_039337157.1">
    <property type="nucleotide sequence ID" value="NZ_JTJJ01000157.1"/>
</dbReference>
<dbReference type="Pfam" id="PF03544">
    <property type="entry name" value="TonB_C"/>
    <property type="match status" value="1"/>
</dbReference>
<keyword evidence="5" id="KW-1003">Cell membrane</keyword>
<comment type="subcellular location">
    <subcellularLocation>
        <location evidence="5">Cell inner membrane</location>
        <topology evidence="5">Single-pass membrane protein</topology>
        <orientation evidence="5">Periplasmic side</orientation>
    </subcellularLocation>
    <subcellularLocation>
        <location evidence="1">Membrane</location>
        <topology evidence="1">Single-pass membrane protein</topology>
    </subcellularLocation>
</comment>
<dbReference type="PROSITE" id="PS52015">
    <property type="entry name" value="TONB_CTD"/>
    <property type="match status" value="1"/>
</dbReference>
<evidence type="ECO:0000313" key="7">
    <source>
        <dbReference type="EMBL" id="KHJ65153.1"/>
    </source>
</evidence>
<evidence type="ECO:0000256" key="1">
    <source>
        <dbReference type="ARBA" id="ARBA00004167"/>
    </source>
</evidence>
<evidence type="ECO:0000256" key="5">
    <source>
        <dbReference type="RuleBase" id="RU362123"/>
    </source>
</evidence>
<dbReference type="GO" id="GO:0015891">
    <property type="term" value="P:siderophore transport"/>
    <property type="evidence" value="ECO:0007669"/>
    <property type="project" value="InterPro"/>
</dbReference>
<evidence type="ECO:0000313" key="8">
    <source>
        <dbReference type="Proteomes" id="UP000030853"/>
    </source>
</evidence>
<keyword evidence="2" id="KW-0812">Transmembrane</keyword>
<keyword evidence="5" id="KW-0997">Cell inner membrane</keyword>
<dbReference type="InterPro" id="IPR003538">
    <property type="entry name" value="TonB"/>
</dbReference>
<keyword evidence="5" id="KW-0653">Protein transport</keyword>
<reference evidence="7 8" key="1">
    <citation type="submission" date="2014-11" db="EMBL/GenBank/DDBJ databases">
        <title>Genome sequencing of Pantoea rodasii ND03.</title>
        <authorList>
            <person name="Muhamad Yunos N.Y."/>
            <person name="Chan K.-G."/>
        </authorList>
    </citation>
    <scope>NUCLEOTIDE SEQUENCE [LARGE SCALE GENOMIC DNA]</scope>
    <source>
        <strain evidence="7 8">ND03</strain>
    </source>
</reference>
<organism evidence="7 8">
    <name type="scientific">Pantoea rodasii</name>
    <dbReference type="NCBI Taxonomy" id="1076549"/>
    <lineage>
        <taxon>Bacteria</taxon>
        <taxon>Pseudomonadati</taxon>
        <taxon>Pseudomonadota</taxon>
        <taxon>Gammaproteobacteria</taxon>
        <taxon>Enterobacterales</taxon>
        <taxon>Erwiniaceae</taxon>
        <taxon>Pantoea</taxon>
    </lineage>
</organism>
<dbReference type="GO" id="GO:0031992">
    <property type="term" value="F:energy transducer activity"/>
    <property type="evidence" value="ECO:0007669"/>
    <property type="project" value="InterPro"/>
</dbReference>
<evidence type="ECO:0000256" key="3">
    <source>
        <dbReference type="ARBA" id="ARBA00022989"/>
    </source>
</evidence>
<dbReference type="SUPFAM" id="SSF74653">
    <property type="entry name" value="TolA/TonB C-terminal domain"/>
    <property type="match status" value="1"/>
</dbReference>
<keyword evidence="4" id="KW-0472">Membrane</keyword>
<proteinExistence type="inferred from homology"/>
<evidence type="ECO:0000256" key="4">
    <source>
        <dbReference type="ARBA" id="ARBA00023136"/>
    </source>
</evidence>
<dbReference type="GO" id="GO:0005886">
    <property type="term" value="C:plasma membrane"/>
    <property type="evidence" value="ECO:0007669"/>
    <property type="project" value="UniProtKB-SubCell"/>
</dbReference>
<dbReference type="InterPro" id="IPR037682">
    <property type="entry name" value="TonB_C"/>
</dbReference>
<sequence length="113" mass="12890">MFKSFPLIFSLALVGCSASTPPVKNVQAPKILHMIKPAYPYYAVKNRVEGKVSFFYDVDAEGKVSEMRIIESTPDHLFDDTVIRAVSQWRFEKGHPTKNISMRIVMRVNQTLN</sequence>
<dbReference type="GO" id="GO:0015031">
    <property type="term" value="P:protein transport"/>
    <property type="evidence" value="ECO:0007669"/>
    <property type="project" value="UniProtKB-UniRule"/>
</dbReference>
<feature type="domain" description="TonB C-terminal" evidence="6">
    <location>
        <begin position="24"/>
        <end position="113"/>
    </location>
</feature>
<keyword evidence="5" id="KW-0813">Transport</keyword>